<proteinExistence type="predicted"/>
<reference evidence="3 4" key="1">
    <citation type="journal article" date="2020" name="Front. Microbiol.">
        <title>Single-cell genomics of novel Actinobacteria with the Wood-Ljungdahl pathway discovered in a serpentinizing system.</title>
        <authorList>
            <person name="Merino N."/>
            <person name="Kawai M."/>
            <person name="Boyd E.S."/>
            <person name="Colman D.R."/>
            <person name="McGlynn S.E."/>
            <person name="Nealson K.H."/>
            <person name="Kurokawa K."/>
            <person name="Hongoh Y."/>
        </authorList>
    </citation>
    <scope>NUCLEOTIDE SEQUENCE [LARGE SCALE GENOMIC DNA]</scope>
    <source>
        <strain evidence="3 4">S06</strain>
    </source>
</reference>
<accession>A0A6V8NM56</accession>
<name>A0A6V8NM56_9ACTN</name>
<dbReference type="AlphaFoldDB" id="A0A6V8NM56"/>
<dbReference type="Gene3D" id="1.10.287.1490">
    <property type="match status" value="1"/>
</dbReference>
<protein>
    <recommendedName>
        <fullName evidence="2">CT398-like coiled coil hairpin domain-containing protein</fullName>
    </recommendedName>
</protein>
<evidence type="ECO:0000259" key="2">
    <source>
        <dbReference type="Pfam" id="PF24481"/>
    </source>
</evidence>
<dbReference type="InterPro" id="IPR056003">
    <property type="entry name" value="CT398_CC_hairpin"/>
</dbReference>
<gene>
    <name evidence="3" type="ORF">HKBW3S06_00383</name>
</gene>
<dbReference type="EMBL" id="BLRV01000022">
    <property type="protein sequence ID" value="GFP21157.1"/>
    <property type="molecule type" value="Genomic_DNA"/>
</dbReference>
<dbReference type="Pfam" id="PF24481">
    <property type="entry name" value="CT398_CC"/>
    <property type="match status" value="1"/>
</dbReference>
<sequence>MRKVDPGGWQMHNKDNQAALIMELQEVDSQEEVLKKELASLPEREELHGLEEELTERRQSYQVIEGKVKENQSRQKRLEDEEALLETKIKREENRLYSGRITNPKELSGIEAEVRSLKAKQDQIETQILICLEEGEGLRKESNQLSQSVNSLERETQKVRERLVSRESDLRSKMEGLGQRRAELRMLILEEHLQLYDKLRVEKGGLAVAFLLDEVCRGCHMTLPAYRVDKMEDRTAIYRCDFCKRLLVLK</sequence>
<evidence type="ECO:0000256" key="1">
    <source>
        <dbReference type="SAM" id="Coils"/>
    </source>
</evidence>
<feature type="domain" description="CT398-like coiled coil hairpin" evidence="2">
    <location>
        <begin position="24"/>
        <end position="204"/>
    </location>
</feature>
<dbReference type="Proteomes" id="UP000580051">
    <property type="component" value="Unassembled WGS sequence"/>
</dbReference>
<evidence type="ECO:0000313" key="3">
    <source>
        <dbReference type="EMBL" id="GFP21157.1"/>
    </source>
</evidence>
<comment type="caution">
    <text evidence="3">The sequence shown here is derived from an EMBL/GenBank/DDBJ whole genome shotgun (WGS) entry which is preliminary data.</text>
</comment>
<organism evidence="3 4">
    <name type="scientific">Candidatus Hakubella thermalkaliphila</name>
    <dbReference type="NCBI Taxonomy" id="2754717"/>
    <lineage>
        <taxon>Bacteria</taxon>
        <taxon>Bacillati</taxon>
        <taxon>Actinomycetota</taxon>
        <taxon>Actinomycetota incertae sedis</taxon>
        <taxon>Candidatus Hakubellales</taxon>
        <taxon>Candidatus Hakubellaceae</taxon>
        <taxon>Candidatus Hakubella</taxon>
    </lineage>
</organism>
<feature type="coiled-coil region" evidence="1">
    <location>
        <begin position="61"/>
        <end position="162"/>
    </location>
</feature>
<evidence type="ECO:0000313" key="4">
    <source>
        <dbReference type="Proteomes" id="UP000580051"/>
    </source>
</evidence>
<keyword evidence="1" id="KW-0175">Coiled coil</keyword>